<name>A0A811Q429_9POAL</name>
<dbReference type="Pfam" id="PF10551">
    <property type="entry name" value="MULE"/>
    <property type="match status" value="1"/>
</dbReference>
<dbReference type="GO" id="GO:0006313">
    <property type="term" value="P:DNA transposition"/>
    <property type="evidence" value="ECO:0007669"/>
    <property type="project" value="InterPro"/>
</dbReference>
<keyword evidence="1" id="KW-0815">Transposition</keyword>
<keyword evidence="2" id="KW-0238">DNA-binding</keyword>
<evidence type="ECO:0000256" key="2">
    <source>
        <dbReference type="ARBA" id="ARBA00023125"/>
    </source>
</evidence>
<keyword evidence="3" id="KW-0233">DNA recombination</keyword>
<evidence type="ECO:0000256" key="3">
    <source>
        <dbReference type="ARBA" id="ARBA00023172"/>
    </source>
</evidence>
<dbReference type="Proteomes" id="UP000604825">
    <property type="component" value="Unassembled WGS sequence"/>
</dbReference>
<keyword evidence="6" id="KW-1185">Reference proteome</keyword>
<dbReference type="EMBL" id="CAJGYO010000008">
    <property type="protein sequence ID" value="CAD6250817.1"/>
    <property type="molecule type" value="Genomic_DNA"/>
</dbReference>
<gene>
    <name evidence="5" type="ORF">NCGR_LOCUS34587</name>
</gene>
<organism evidence="5 6">
    <name type="scientific">Miscanthus lutarioriparius</name>
    <dbReference type="NCBI Taxonomy" id="422564"/>
    <lineage>
        <taxon>Eukaryota</taxon>
        <taxon>Viridiplantae</taxon>
        <taxon>Streptophyta</taxon>
        <taxon>Embryophyta</taxon>
        <taxon>Tracheophyta</taxon>
        <taxon>Spermatophyta</taxon>
        <taxon>Magnoliopsida</taxon>
        <taxon>Liliopsida</taxon>
        <taxon>Poales</taxon>
        <taxon>Poaceae</taxon>
        <taxon>PACMAD clade</taxon>
        <taxon>Panicoideae</taxon>
        <taxon>Andropogonodae</taxon>
        <taxon>Andropogoneae</taxon>
        <taxon>Saccharinae</taxon>
        <taxon>Miscanthus</taxon>
    </lineage>
</organism>
<feature type="domain" description="MULE transposase" evidence="4">
    <location>
        <begin position="28"/>
        <end position="74"/>
    </location>
</feature>
<dbReference type="InterPro" id="IPR001207">
    <property type="entry name" value="Transposase_mutator"/>
</dbReference>
<protein>
    <recommendedName>
        <fullName evidence="4">MULE transposase domain-containing protein</fullName>
    </recommendedName>
</protein>
<dbReference type="AlphaFoldDB" id="A0A811Q429"/>
<evidence type="ECO:0000313" key="6">
    <source>
        <dbReference type="Proteomes" id="UP000604825"/>
    </source>
</evidence>
<dbReference type="GO" id="GO:0003677">
    <property type="term" value="F:DNA binding"/>
    <property type="evidence" value="ECO:0007669"/>
    <property type="project" value="UniProtKB-KW"/>
</dbReference>
<dbReference type="PROSITE" id="PS01007">
    <property type="entry name" value="TRANSPOSASE_MUTATOR"/>
    <property type="match status" value="1"/>
</dbReference>
<dbReference type="InterPro" id="IPR018289">
    <property type="entry name" value="MULE_transposase_dom"/>
</dbReference>
<reference evidence="5" key="1">
    <citation type="submission" date="2020-10" db="EMBL/GenBank/DDBJ databases">
        <authorList>
            <person name="Han B."/>
            <person name="Lu T."/>
            <person name="Zhao Q."/>
            <person name="Huang X."/>
            <person name="Zhao Y."/>
        </authorList>
    </citation>
    <scope>NUCLEOTIDE SEQUENCE</scope>
</reference>
<evidence type="ECO:0000256" key="1">
    <source>
        <dbReference type="ARBA" id="ARBA00022578"/>
    </source>
</evidence>
<evidence type="ECO:0000313" key="5">
    <source>
        <dbReference type="EMBL" id="CAD6250817.1"/>
    </source>
</evidence>
<sequence>MADPTEDASEERYGSRSSASMSSIHAWLQQLRKAIGGVPNLVICTDACKGLETAVGAVFPEAENRECMRHLYQNFLKKYSGDVITEHLYPAAKSYTFGMWQWHMKKIFEFEPRTIDYLEQHHNRIWRRSAFSENSKCDYLTNNVSESFNAQIKKFKGLLLHELVDRIRELIMETRYRRKMVGMQWADGILPNVIKDLNLISNNVKVVKVAVCDVDVAEVTILDDWHNHRRETVDLQNHNCSCRQWQCLNGYTFSLAVLNLIVLNITNELLVKISMVS</sequence>
<dbReference type="PANTHER" id="PTHR31973">
    <property type="entry name" value="POLYPROTEIN, PUTATIVE-RELATED"/>
    <property type="match status" value="1"/>
</dbReference>
<evidence type="ECO:0000259" key="4">
    <source>
        <dbReference type="Pfam" id="PF10551"/>
    </source>
</evidence>
<proteinExistence type="predicted"/>
<dbReference type="PANTHER" id="PTHR31973:SF195">
    <property type="entry name" value="MUDR FAMILY TRANSPOSASE"/>
    <property type="match status" value="1"/>
</dbReference>
<accession>A0A811Q429</accession>
<dbReference type="GO" id="GO:0004803">
    <property type="term" value="F:transposase activity"/>
    <property type="evidence" value="ECO:0007669"/>
    <property type="project" value="InterPro"/>
</dbReference>
<comment type="caution">
    <text evidence="5">The sequence shown here is derived from an EMBL/GenBank/DDBJ whole genome shotgun (WGS) entry which is preliminary data.</text>
</comment>
<dbReference type="OrthoDB" id="674331at2759"/>